<dbReference type="InParanoid" id="C8XC29"/>
<feature type="region of interest" description="Disordered" evidence="1">
    <location>
        <begin position="1"/>
        <end position="21"/>
    </location>
</feature>
<name>C8XC29_NAKMY</name>
<sequence length="77" mass="7627">MTEPGPSRPGQNPGAADDSRAEQVLSQALRAMAGGQAAPSPTGGRAYLRLSTGQLLLLAAIVGLLIGGGAGLLSLLF</sequence>
<proteinExistence type="predicted"/>
<gene>
    <name evidence="3" type="ordered locus">Namu_5154</name>
</gene>
<evidence type="ECO:0000313" key="3">
    <source>
        <dbReference type="EMBL" id="ACV81423.1"/>
    </source>
</evidence>
<dbReference type="KEGG" id="nml:Namu_5154"/>
<dbReference type="HOGENOM" id="CLU_2634394_0_0_11"/>
<protein>
    <submittedName>
        <fullName evidence="3">Uncharacterized protein</fullName>
    </submittedName>
</protein>
<reference evidence="3 4" key="2">
    <citation type="journal article" date="2010" name="Stand. Genomic Sci.">
        <title>Complete genome sequence of Nakamurella multipartita type strain (Y-104).</title>
        <authorList>
            <person name="Tice H."/>
            <person name="Mayilraj S."/>
            <person name="Sims D."/>
            <person name="Lapidus A."/>
            <person name="Nolan M."/>
            <person name="Lucas S."/>
            <person name="Glavina Del Rio T."/>
            <person name="Copeland A."/>
            <person name="Cheng J.F."/>
            <person name="Meincke L."/>
            <person name="Bruce D."/>
            <person name="Goodwin L."/>
            <person name="Pitluck S."/>
            <person name="Ivanova N."/>
            <person name="Mavromatis K."/>
            <person name="Ovchinnikova G."/>
            <person name="Pati A."/>
            <person name="Chen A."/>
            <person name="Palaniappan K."/>
            <person name="Land M."/>
            <person name="Hauser L."/>
            <person name="Chang Y.J."/>
            <person name="Jeffries C.D."/>
            <person name="Detter J.C."/>
            <person name="Brettin T."/>
            <person name="Rohde M."/>
            <person name="Goker M."/>
            <person name="Bristow J."/>
            <person name="Eisen J.A."/>
            <person name="Markowitz V."/>
            <person name="Hugenholtz P."/>
            <person name="Kyrpides N.C."/>
            <person name="Klenk H.P."/>
            <person name="Chen F."/>
        </authorList>
    </citation>
    <scope>NUCLEOTIDE SEQUENCE [LARGE SCALE GENOMIC DNA]</scope>
    <source>
        <strain evidence="4">ATCC 700099 / DSM 44233 / CIP 104796 / JCM 9543 / NBRC 105858 / Y-104</strain>
    </source>
</reference>
<reference evidence="4" key="1">
    <citation type="submission" date="2009-09" db="EMBL/GenBank/DDBJ databases">
        <title>The complete genome of Nakamurella multipartita DSM 44233.</title>
        <authorList>
            <consortium name="US DOE Joint Genome Institute (JGI-PGF)"/>
            <person name="Lucas S."/>
            <person name="Copeland A."/>
            <person name="Lapidus A."/>
            <person name="Glavina del Rio T."/>
            <person name="Dalin E."/>
            <person name="Tice H."/>
            <person name="Bruce D."/>
            <person name="Goodwin L."/>
            <person name="Pitluck S."/>
            <person name="Kyrpides N."/>
            <person name="Mavromatis K."/>
            <person name="Ivanova N."/>
            <person name="Ovchinnikova G."/>
            <person name="Sims D."/>
            <person name="Meincke L."/>
            <person name="Brettin T."/>
            <person name="Detter J.C."/>
            <person name="Han C."/>
            <person name="Larimer F."/>
            <person name="Land M."/>
            <person name="Hauser L."/>
            <person name="Markowitz V."/>
            <person name="Cheng J.-F."/>
            <person name="Hugenholtz P."/>
            <person name="Woyke T."/>
            <person name="Wu D."/>
            <person name="Klenk H.-P."/>
            <person name="Eisen J.A."/>
        </authorList>
    </citation>
    <scope>NUCLEOTIDE SEQUENCE [LARGE SCALE GENOMIC DNA]</scope>
    <source>
        <strain evidence="4">ATCC 700099 / DSM 44233 / CIP 104796 / JCM 9543 / NBRC 105858 / Y-104</strain>
    </source>
</reference>
<evidence type="ECO:0000256" key="2">
    <source>
        <dbReference type="SAM" id="Phobius"/>
    </source>
</evidence>
<keyword evidence="2" id="KW-0812">Transmembrane</keyword>
<keyword evidence="2" id="KW-0472">Membrane</keyword>
<evidence type="ECO:0000313" key="4">
    <source>
        <dbReference type="Proteomes" id="UP000002218"/>
    </source>
</evidence>
<keyword evidence="4" id="KW-1185">Reference proteome</keyword>
<organism evidence="3 4">
    <name type="scientific">Nakamurella multipartita (strain ATCC 700099 / DSM 44233 / CIP 104796 / JCM 9543 / NBRC 105858 / Y-104)</name>
    <name type="common">Microsphaera multipartita</name>
    <dbReference type="NCBI Taxonomy" id="479431"/>
    <lineage>
        <taxon>Bacteria</taxon>
        <taxon>Bacillati</taxon>
        <taxon>Actinomycetota</taxon>
        <taxon>Actinomycetes</taxon>
        <taxon>Nakamurellales</taxon>
        <taxon>Nakamurellaceae</taxon>
        <taxon>Nakamurella</taxon>
    </lineage>
</organism>
<dbReference type="Proteomes" id="UP000002218">
    <property type="component" value="Chromosome"/>
</dbReference>
<dbReference type="AlphaFoldDB" id="C8XC29"/>
<dbReference type="EMBL" id="CP001737">
    <property type="protein sequence ID" value="ACV81423.1"/>
    <property type="molecule type" value="Genomic_DNA"/>
</dbReference>
<keyword evidence="2" id="KW-1133">Transmembrane helix</keyword>
<evidence type="ECO:0000256" key="1">
    <source>
        <dbReference type="SAM" id="MobiDB-lite"/>
    </source>
</evidence>
<feature type="transmembrane region" description="Helical" evidence="2">
    <location>
        <begin position="55"/>
        <end position="76"/>
    </location>
</feature>
<dbReference type="RefSeq" id="WP_015750230.1">
    <property type="nucleotide sequence ID" value="NC_013235.1"/>
</dbReference>
<accession>C8XC29</accession>